<name>A0ABN9PRL5_9DINO</name>
<keyword evidence="2" id="KW-1185">Reference proteome</keyword>
<evidence type="ECO:0000313" key="2">
    <source>
        <dbReference type="Proteomes" id="UP001189429"/>
    </source>
</evidence>
<proteinExistence type="predicted"/>
<comment type="caution">
    <text evidence="1">The sequence shown here is derived from an EMBL/GenBank/DDBJ whole genome shotgun (WGS) entry which is preliminary data.</text>
</comment>
<organism evidence="1 2">
    <name type="scientific">Prorocentrum cordatum</name>
    <dbReference type="NCBI Taxonomy" id="2364126"/>
    <lineage>
        <taxon>Eukaryota</taxon>
        <taxon>Sar</taxon>
        <taxon>Alveolata</taxon>
        <taxon>Dinophyceae</taxon>
        <taxon>Prorocentrales</taxon>
        <taxon>Prorocentraceae</taxon>
        <taxon>Prorocentrum</taxon>
    </lineage>
</organism>
<reference evidence="1" key="1">
    <citation type="submission" date="2023-10" db="EMBL/GenBank/DDBJ databases">
        <authorList>
            <person name="Chen Y."/>
            <person name="Shah S."/>
            <person name="Dougan E. K."/>
            <person name="Thang M."/>
            <person name="Chan C."/>
        </authorList>
    </citation>
    <scope>NUCLEOTIDE SEQUENCE [LARGE SCALE GENOMIC DNA]</scope>
</reference>
<evidence type="ECO:0000313" key="1">
    <source>
        <dbReference type="EMBL" id="CAK0794134.1"/>
    </source>
</evidence>
<accession>A0ABN9PRL5</accession>
<protein>
    <submittedName>
        <fullName evidence="1">Uncharacterized protein</fullName>
    </submittedName>
</protein>
<dbReference type="Proteomes" id="UP001189429">
    <property type="component" value="Unassembled WGS sequence"/>
</dbReference>
<dbReference type="EMBL" id="CAUYUJ010001094">
    <property type="protein sequence ID" value="CAK0794134.1"/>
    <property type="molecule type" value="Genomic_DNA"/>
</dbReference>
<gene>
    <name evidence="1" type="ORF">PCOR1329_LOCUS4213</name>
</gene>
<sequence>MPTPLITTPVKVVDTANITINEYFGHVASKDGAASFALVDVHAADKAGFQTAAFAEFVICNSGAIDFEHSDGQVTRALPATACTFPRTLATAGSSLRPAATPSCACPPTLPSSAAWRRGAQL</sequence>